<evidence type="ECO:0000313" key="2">
    <source>
        <dbReference type="Proteomes" id="UP001177670"/>
    </source>
</evidence>
<protein>
    <submittedName>
        <fullName evidence="1">Uncharacterized protein</fullName>
    </submittedName>
</protein>
<sequence length="220" mass="25371">MNNISATSIKSNTCIKKCLELEQKVLKEEKEKYHEPVYKDYSCKSEEQIPLVHIKSPKNSNFIETGTTVSTFGIHECNKDLKKNDSINSNTLVKYLIENEANKFDKFVSDCNKSPDNNEHGKMTFVKENNMDVESNKRNCQNDLIMKNNIYVVNVETPEVKSEKTEIIDTCTEDLHSRVDPCKENNKNFSTMETNNYSEINKCNLGDTHNTIFKSTYTKK</sequence>
<reference evidence="1" key="1">
    <citation type="submission" date="2021-10" db="EMBL/GenBank/DDBJ databases">
        <title>Melipona bicolor Genome sequencing and assembly.</title>
        <authorList>
            <person name="Araujo N.S."/>
            <person name="Arias M.C."/>
        </authorList>
    </citation>
    <scope>NUCLEOTIDE SEQUENCE</scope>
    <source>
        <strain evidence="1">USP_2M_L1-L4_2017</strain>
        <tissue evidence="1">Whole body</tissue>
    </source>
</reference>
<accession>A0AA40FF22</accession>
<keyword evidence="2" id="KW-1185">Reference proteome</keyword>
<evidence type="ECO:0000313" key="1">
    <source>
        <dbReference type="EMBL" id="KAK1117831.1"/>
    </source>
</evidence>
<comment type="caution">
    <text evidence="1">The sequence shown here is derived from an EMBL/GenBank/DDBJ whole genome shotgun (WGS) entry which is preliminary data.</text>
</comment>
<name>A0AA40FF22_9HYME</name>
<dbReference type="EMBL" id="JAHYIQ010000047">
    <property type="protein sequence ID" value="KAK1117831.1"/>
    <property type="molecule type" value="Genomic_DNA"/>
</dbReference>
<organism evidence="1 2">
    <name type="scientific">Melipona bicolor</name>
    <dbReference type="NCBI Taxonomy" id="60889"/>
    <lineage>
        <taxon>Eukaryota</taxon>
        <taxon>Metazoa</taxon>
        <taxon>Ecdysozoa</taxon>
        <taxon>Arthropoda</taxon>
        <taxon>Hexapoda</taxon>
        <taxon>Insecta</taxon>
        <taxon>Pterygota</taxon>
        <taxon>Neoptera</taxon>
        <taxon>Endopterygota</taxon>
        <taxon>Hymenoptera</taxon>
        <taxon>Apocrita</taxon>
        <taxon>Aculeata</taxon>
        <taxon>Apoidea</taxon>
        <taxon>Anthophila</taxon>
        <taxon>Apidae</taxon>
        <taxon>Melipona</taxon>
    </lineage>
</organism>
<dbReference type="Proteomes" id="UP001177670">
    <property type="component" value="Unassembled WGS sequence"/>
</dbReference>
<dbReference type="AlphaFoldDB" id="A0AA40FF22"/>
<gene>
    <name evidence="1" type="ORF">K0M31_015504</name>
</gene>
<proteinExistence type="predicted"/>